<evidence type="ECO:0008006" key="3">
    <source>
        <dbReference type="Google" id="ProtNLM"/>
    </source>
</evidence>
<keyword evidence="1" id="KW-0732">Signal</keyword>
<organism evidence="2">
    <name type="scientific">Paraconexibacter sp. AEG42_29</name>
    <dbReference type="NCBI Taxonomy" id="2997339"/>
    <lineage>
        <taxon>Bacteria</taxon>
        <taxon>Bacillati</taxon>
        <taxon>Actinomycetota</taxon>
        <taxon>Thermoleophilia</taxon>
        <taxon>Solirubrobacterales</taxon>
        <taxon>Paraconexibacteraceae</taxon>
        <taxon>Paraconexibacter</taxon>
    </lineage>
</organism>
<gene>
    <name evidence="2" type="ORF">DSM112329_03008</name>
</gene>
<feature type="chain" id="PRO_5043683389" description="HTH araC/xylS-type domain-containing protein" evidence="1">
    <location>
        <begin position="18"/>
        <end position="196"/>
    </location>
</feature>
<dbReference type="AlphaFoldDB" id="A0AAU7AWY7"/>
<dbReference type="EMBL" id="CP114014">
    <property type="protein sequence ID" value="XAY06145.1"/>
    <property type="molecule type" value="Genomic_DNA"/>
</dbReference>
<name>A0AAU7AWY7_9ACTN</name>
<protein>
    <recommendedName>
        <fullName evidence="3">HTH araC/xylS-type domain-containing protein</fullName>
    </recommendedName>
</protein>
<sequence length="196" mass="21460">MSVAVIAGLLLATGAAAAEPPIAPSQYAAIVEVRKRAVTLDARRPVPARVRAADRACRALPRTSALVAAFRATCRGDVDAVLRLGDITGCKQVRPCVTAIRRYASAVRRQAAAGRAMNQTLRRSVSDVPCRDALRYRQGELLVYDRLGRAADALEVAVRSESSAQFARAFDRFFGVDRRALRPHRQRLHELRVACR</sequence>
<feature type="signal peptide" evidence="1">
    <location>
        <begin position="1"/>
        <end position="17"/>
    </location>
</feature>
<reference evidence="2" key="1">
    <citation type="submission" date="2022-12" db="EMBL/GenBank/DDBJ databases">
        <title>Paraconexibacter alkalitolerans sp. nov. and Baekduia alba sp. nov., isolated from soil and emended description of the genera Paraconexibacter (Chun et al., 2020) and Baekduia (An et al., 2020).</title>
        <authorList>
            <person name="Vieira S."/>
            <person name="Huber K.J."/>
            <person name="Geppert A."/>
            <person name="Wolf J."/>
            <person name="Neumann-Schaal M."/>
            <person name="Muesken M."/>
            <person name="Overmann J."/>
        </authorList>
    </citation>
    <scope>NUCLEOTIDE SEQUENCE</scope>
    <source>
        <strain evidence="2">AEG42_29</strain>
    </source>
</reference>
<dbReference type="KEGG" id="parq:DSM112329_03008"/>
<evidence type="ECO:0000256" key="1">
    <source>
        <dbReference type="SAM" id="SignalP"/>
    </source>
</evidence>
<evidence type="ECO:0000313" key="2">
    <source>
        <dbReference type="EMBL" id="XAY06145.1"/>
    </source>
</evidence>
<accession>A0AAU7AWY7</accession>
<proteinExistence type="predicted"/>